<name>A0A381NMX9_9ZZZZ</name>
<accession>A0A381NMX9</accession>
<dbReference type="GO" id="GO:0031125">
    <property type="term" value="P:rRNA 3'-end processing"/>
    <property type="evidence" value="ECO:0007669"/>
    <property type="project" value="TreeGrafter"/>
</dbReference>
<dbReference type="InterPro" id="IPR050798">
    <property type="entry name" value="YhaM_exoribonuc/phosphodiest"/>
</dbReference>
<dbReference type="GO" id="GO:0016787">
    <property type="term" value="F:hydrolase activity"/>
    <property type="evidence" value="ECO:0007669"/>
    <property type="project" value="UniProtKB-KW"/>
</dbReference>
<dbReference type="Gene3D" id="1.10.3210.10">
    <property type="entry name" value="Hypothetical protein af1432"/>
    <property type="match status" value="1"/>
</dbReference>
<sequence length="293" mass="33913">MKSVLINNLVSNVKLQGFYLCIEKKLRKKKDGSPYIDLLLQDKSGLIRGRIWDNVHILAKKFDVGNPVALKGVTYSYGENLFIKIKNINRASIDRYKKYGFVPSDLIPTSKQNVKQLWTQLQKEIKTISKPHFKKLITKILSDHKQKFQIYPASISYHYNYQHGLLEQTVSLMKIARLLARNYAVDSSLLLTGACLHQIGKLYSINIGFSADRNIEKQLVGNAILSRDVVNEYIREIKTFPKEDKIQLEHLILSYQGRREWQSPVEPKTIEAVLLHTINYMDSQVNFMSRNEE</sequence>
<dbReference type="EMBL" id="UINC01000455">
    <property type="protein sequence ID" value="SUZ55699.1"/>
    <property type="molecule type" value="Genomic_DNA"/>
</dbReference>
<dbReference type="InterPro" id="IPR003607">
    <property type="entry name" value="HD/PDEase_dom"/>
</dbReference>
<gene>
    <name evidence="3" type="ORF">METZ01_LOCUS8553</name>
</gene>
<keyword evidence="1" id="KW-0378">Hydrolase</keyword>
<proteinExistence type="predicted"/>
<reference evidence="3" key="1">
    <citation type="submission" date="2018-05" db="EMBL/GenBank/DDBJ databases">
        <authorList>
            <person name="Lanie J.A."/>
            <person name="Ng W.-L."/>
            <person name="Kazmierczak K.M."/>
            <person name="Andrzejewski T.M."/>
            <person name="Davidsen T.M."/>
            <person name="Wayne K.J."/>
            <person name="Tettelin H."/>
            <person name="Glass J.I."/>
            <person name="Rusch D."/>
            <person name="Podicherti R."/>
            <person name="Tsui H.-C.T."/>
            <person name="Winkler M.E."/>
        </authorList>
    </citation>
    <scope>NUCLEOTIDE SEQUENCE</scope>
</reference>
<evidence type="ECO:0000313" key="3">
    <source>
        <dbReference type="EMBL" id="SUZ55699.1"/>
    </source>
</evidence>
<dbReference type="CDD" id="cd00077">
    <property type="entry name" value="HDc"/>
    <property type="match status" value="1"/>
</dbReference>
<evidence type="ECO:0000256" key="1">
    <source>
        <dbReference type="ARBA" id="ARBA00022801"/>
    </source>
</evidence>
<dbReference type="Pfam" id="PF01966">
    <property type="entry name" value="HD"/>
    <property type="match status" value="1"/>
</dbReference>
<dbReference type="SUPFAM" id="SSF109604">
    <property type="entry name" value="HD-domain/PDEase-like"/>
    <property type="match status" value="1"/>
</dbReference>
<feature type="domain" description="HD" evidence="2">
    <location>
        <begin position="169"/>
        <end position="277"/>
    </location>
</feature>
<dbReference type="PANTHER" id="PTHR37294">
    <property type="entry name" value="3'-5' EXORIBONUCLEASE YHAM"/>
    <property type="match status" value="1"/>
</dbReference>
<protein>
    <recommendedName>
        <fullName evidence="2">HD domain-containing protein</fullName>
    </recommendedName>
</protein>
<dbReference type="InterPro" id="IPR006674">
    <property type="entry name" value="HD_domain"/>
</dbReference>
<dbReference type="PANTHER" id="PTHR37294:SF1">
    <property type="entry name" value="3'-5' EXORIBONUCLEASE YHAM"/>
    <property type="match status" value="1"/>
</dbReference>
<dbReference type="AlphaFoldDB" id="A0A381NMX9"/>
<evidence type="ECO:0000259" key="2">
    <source>
        <dbReference type="Pfam" id="PF01966"/>
    </source>
</evidence>
<organism evidence="3">
    <name type="scientific">marine metagenome</name>
    <dbReference type="NCBI Taxonomy" id="408172"/>
    <lineage>
        <taxon>unclassified sequences</taxon>
        <taxon>metagenomes</taxon>
        <taxon>ecological metagenomes</taxon>
    </lineage>
</organism>